<dbReference type="SMART" id="SM00324">
    <property type="entry name" value="RhoGAP"/>
    <property type="match status" value="1"/>
</dbReference>
<evidence type="ECO:0000313" key="5">
    <source>
        <dbReference type="Proteomes" id="UP000887565"/>
    </source>
</evidence>
<feature type="region of interest" description="Disordered" evidence="2">
    <location>
        <begin position="224"/>
        <end position="263"/>
    </location>
</feature>
<dbReference type="InterPro" id="IPR001849">
    <property type="entry name" value="PH_domain"/>
</dbReference>
<evidence type="ECO:0000259" key="4">
    <source>
        <dbReference type="PROSITE" id="PS50238"/>
    </source>
</evidence>
<feature type="compositionally biased region" description="Gly residues" evidence="2">
    <location>
        <begin position="232"/>
        <end position="246"/>
    </location>
</feature>
<dbReference type="Gene3D" id="2.30.29.30">
    <property type="entry name" value="Pleckstrin-homology domain (PH domain)/Phosphotyrosine-binding domain (PTB)"/>
    <property type="match status" value="1"/>
</dbReference>
<feature type="compositionally biased region" description="Basic residues" evidence="2">
    <location>
        <begin position="858"/>
        <end position="869"/>
    </location>
</feature>
<dbReference type="GO" id="GO:0005096">
    <property type="term" value="F:GTPase activator activity"/>
    <property type="evidence" value="ECO:0007669"/>
    <property type="project" value="UniProtKB-KW"/>
</dbReference>
<accession>A0A915J625</accession>
<keyword evidence="1" id="KW-0343">GTPase activation</keyword>
<feature type="region of interest" description="Disordered" evidence="2">
    <location>
        <begin position="471"/>
        <end position="523"/>
    </location>
</feature>
<dbReference type="Pfam" id="PF15410">
    <property type="entry name" value="PH_9"/>
    <property type="match status" value="1"/>
</dbReference>
<dbReference type="PANTHER" id="PTHR23175:SF23">
    <property type="entry name" value="PDZ DOMAIN-CONTAINING PROTEIN"/>
    <property type="match status" value="1"/>
</dbReference>
<dbReference type="SUPFAM" id="SSF50729">
    <property type="entry name" value="PH domain-like"/>
    <property type="match status" value="1"/>
</dbReference>
<proteinExistence type="predicted"/>
<keyword evidence="5" id="KW-1185">Reference proteome</keyword>
<dbReference type="PROSITE" id="PS50238">
    <property type="entry name" value="RHOGAP"/>
    <property type="match status" value="1"/>
</dbReference>
<dbReference type="PROSITE" id="PS50003">
    <property type="entry name" value="PH_DOMAIN"/>
    <property type="match status" value="1"/>
</dbReference>
<feature type="region of interest" description="Disordered" evidence="2">
    <location>
        <begin position="858"/>
        <end position="965"/>
    </location>
</feature>
<feature type="domain" description="PH" evidence="3">
    <location>
        <begin position="274"/>
        <end position="428"/>
    </location>
</feature>
<feature type="compositionally biased region" description="Low complexity" evidence="2">
    <location>
        <begin position="510"/>
        <end position="523"/>
    </location>
</feature>
<dbReference type="PANTHER" id="PTHR23175">
    <property type="entry name" value="PDZ DOMAIN-CONTAINING PROTEIN"/>
    <property type="match status" value="1"/>
</dbReference>
<evidence type="ECO:0000256" key="1">
    <source>
        <dbReference type="ARBA" id="ARBA00022468"/>
    </source>
</evidence>
<organism evidence="5 6">
    <name type="scientific">Romanomermis culicivorax</name>
    <name type="common">Nematode worm</name>
    <dbReference type="NCBI Taxonomy" id="13658"/>
    <lineage>
        <taxon>Eukaryota</taxon>
        <taxon>Metazoa</taxon>
        <taxon>Ecdysozoa</taxon>
        <taxon>Nematoda</taxon>
        <taxon>Enoplea</taxon>
        <taxon>Dorylaimia</taxon>
        <taxon>Mermithida</taxon>
        <taxon>Mermithoidea</taxon>
        <taxon>Mermithidae</taxon>
        <taxon>Romanomermis</taxon>
    </lineage>
</organism>
<feature type="region of interest" description="Disordered" evidence="2">
    <location>
        <begin position="1166"/>
        <end position="1186"/>
    </location>
</feature>
<sequence>MIRFPPLKRWNENLHNVLMNEDVIKVSYGSLAGPTPEVGRSMIWLIIFGPELGVENLLINLHSSCSFSSITATAGIDASTSTTATLTPASTTSWSSDRVKNRYDLHHQQHLGRAPYEPFRSPSPSNFLDRRNLEDVGEKVEEKFMSNNYPSHQQAPLSAGLIRQMPGVQKIFNFFTGGETSQQQNLSTLNKEEEKILDSEIGGGQILKANSTLNISASTAGSTSCLSAASSSGGGNAGSSPGGSGGRFHSQPRQPPTPQQALRQKRNICLPCAGLLRDGPLTHKRVTTASASTNQGRPRRFNEKVWRHYWSVLHNSKIYLCKQKPSLDTNDSIDQDKFLPSSCFPWKRYRIIPHSIELSNSLHMIVMSDVCDENVIDIEGCIADIAYDYHKRKNVFRLTTQNQNEHLFQAEEPDSMLQWLKAVQCCSSSDDNLNNSMALIVKRYEAAQSHSVSPSSSSRLRRPAFMNINVGGTAAPLTSSSKKSSYGDGNENLQPRHGKVKESVSDSSGQSQTTTATAATTSTAAMKNNVHAVVAQRESSSLQSVLSAHAEKFDRKEKAYLRYFLLGEISISVKSRKWRKVRKSGSCPSGPNARSGGGTNSRDCMLGQQIEECVTSGDNDYIPLIVRLCVKVVEHYGLNTIGVYRIPGNTAAVNALISSLDKGFENTDFNDSRWRDVNVVSSLLKAFLRRLPDPLLTDRFYLEFIQANRIDDNSARLRKLKQTIHKLPRANYETTKYLMFHLRRIVQHSEINKMEAKNLALMFAPSIIRPGSDSMATMVSHMSDQCKIIESLILYCDWLFSAPETSPGDRTPPLTPILIDSMEKHDLYSPPEMSELLSRMVKTEEDLMHAKHSITKNILKIRRNSRKSSTKIGGVGKVSTSNRKNDDDDDAEEDEDDEEEENERQDSETENEQEEEQQQESFNSLENLTTTTPLTTLKKNSKNLQRRKSSKKRRQNDYNERNIDAEIENRRQENFDVTDFRSEAEELRRLREEQLYTARRIFITGPPLDAESLTPDVFSDRSPVNSGQVENLQALNINSLNSSLDVLSPETREKIRQFQAESRKFSSTLKVHNLPNNKPIGNKNCSSSTNLNIITTNMNCKQQAVFLTPESAVVPSGHSSHQNMMSHSTMLIPGSGNQPNTTSDYSSANDSPVSGYTLNNNNVSCRESERQLRATAAPSTKTPKQQQQTQDFALQYFNNLSISISTPAVVTGPTNYKMSSQNDEIRRQKNQSCESCTSFSISPSTTSHSREWSLSIGVPSSSALAEKRVIKEDEEMQQISQVFSPPKSSLSSKIGQKMKFRSRSASNLKRKETRRHTLSNARDVENMVQKALEKNRAATEDVDACVKKRSGGAKFRFWFGKE</sequence>
<dbReference type="InterPro" id="IPR008936">
    <property type="entry name" value="Rho_GTPase_activation_prot"/>
</dbReference>
<dbReference type="InterPro" id="IPR041681">
    <property type="entry name" value="PH_9"/>
</dbReference>
<evidence type="ECO:0000256" key="2">
    <source>
        <dbReference type="SAM" id="MobiDB-lite"/>
    </source>
</evidence>
<feature type="compositionally biased region" description="Acidic residues" evidence="2">
    <location>
        <begin position="887"/>
        <end position="918"/>
    </location>
</feature>
<dbReference type="Gene3D" id="1.10.555.10">
    <property type="entry name" value="Rho GTPase activation protein"/>
    <property type="match status" value="1"/>
</dbReference>
<dbReference type="GO" id="GO:0007165">
    <property type="term" value="P:signal transduction"/>
    <property type="evidence" value="ECO:0007669"/>
    <property type="project" value="InterPro"/>
</dbReference>
<dbReference type="InterPro" id="IPR011993">
    <property type="entry name" value="PH-like_dom_sf"/>
</dbReference>
<name>A0A915J625_ROMCU</name>
<feature type="compositionally biased region" description="Basic residues" evidence="2">
    <location>
        <begin position="939"/>
        <end position="954"/>
    </location>
</feature>
<feature type="region of interest" description="Disordered" evidence="2">
    <location>
        <begin position="582"/>
        <end position="601"/>
    </location>
</feature>
<feature type="domain" description="Rho-GAP" evidence="4">
    <location>
        <begin position="608"/>
        <end position="800"/>
    </location>
</feature>
<feature type="region of interest" description="Disordered" evidence="2">
    <location>
        <begin position="1133"/>
        <end position="1152"/>
    </location>
</feature>
<feature type="compositionally biased region" description="Low complexity" evidence="2">
    <location>
        <begin position="919"/>
        <end position="938"/>
    </location>
</feature>
<dbReference type="InterPro" id="IPR000198">
    <property type="entry name" value="RhoGAP_dom"/>
</dbReference>
<dbReference type="SMART" id="SM00233">
    <property type="entry name" value="PH"/>
    <property type="match status" value="1"/>
</dbReference>
<evidence type="ECO:0000313" key="6">
    <source>
        <dbReference type="WBParaSite" id="nRc.2.0.1.t21234-RA"/>
    </source>
</evidence>
<dbReference type="FunFam" id="1.10.555.10:FF:000058">
    <property type="entry name" value="GTPase-activating protein pac-1"/>
    <property type="match status" value="1"/>
</dbReference>
<dbReference type="Pfam" id="PF00620">
    <property type="entry name" value="RhoGAP"/>
    <property type="match status" value="1"/>
</dbReference>
<feature type="region of interest" description="Disordered" evidence="2">
    <location>
        <begin position="110"/>
        <end position="129"/>
    </location>
</feature>
<reference evidence="6" key="1">
    <citation type="submission" date="2022-11" db="UniProtKB">
        <authorList>
            <consortium name="WormBaseParasite"/>
        </authorList>
    </citation>
    <scope>IDENTIFICATION</scope>
</reference>
<dbReference type="WBParaSite" id="nRc.2.0.1.t21234-RA">
    <property type="protein sequence ID" value="nRc.2.0.1.t21234-RA"/>
    <property type="gene ID" value="nRc.2.0.1.g21234"/>
</dbReference>
<feature type="compositionally biased region" description="Basic and acidic residues" evidence="2">
    <location>
        <begin position="955"/>
        <end position="965"/>
    </location>
</feature>
<dbReference type="SUPFAM" id="SSF48350">
    <property type="entry name" value="GTPase activation domain, GAP"/>
    <property type="match status" value="1"/>
</dbReference>
<evidence type="ECO:0000259" key="3">
    <source>
        <dbReference type="PROSITE" id="PS50003"/>
    </source>
</evidence>
<protein>
    <submittedName>
        <fullName evidence="6">Uncharacterized protein</fullName>
    </submittedName>
</protein>
<dbReference type="Proteomes" id="UP000887565">
    <property type="component" value="Unplaced"/>
</dbReference>